<dbReference type="Pfam" id="PF02805">
    <property type="entry name" value="Ada_Zn_binding"/>
    <property type="match status" value="1"/>
</dbReference>
<dbReference type="GO" id="GO:0003700">
    <property type="term" value="F:DNA-binding transcription factor activity"/>
    <property type="evidence" value="ECO:0007669"/>
    <property type="project" value="InterPro"/>
</dbReference>
<organism evidence="13 14">
    <name type="scientific">Geosporobacter ferrireducens</name>
    <dbReference type="NCBI Taxonomy" id="1424294"/>
    <lineage>
        <taxon>Bacteria</taxon>
        <taxon>Bacillati</taxon>
        <taxon>Bacillota</taxon>
        <taxon>Clostridia</taxon>
        <taxon>Peptostreptococcales</taxon>
        <taxon>Thermotaleaceae</taxon>
        <taxon>Geosporobacter</taxon>
    </lineage>
</organism>
<keyword evidence="14" id="KW-1185">Reference proteome</keyword>
<dbReference type="PROSITE" id="PS00041">
    <property type="entry name" value="HTH_ARAC_FAMILY_1"/>
    <property type="match status" value="1"/>
</dbReference>
<evidence type="ECO:0000256" key="2">
    <source>
        <dbReference type="ARBA" id="ARBA00022603"/>
    </source>
</evidence>
<keyword evidence="2" id="KW-0489">Methyltransferase</keyword>
<dbReference type="SUPFAM" id="SSF57884">
    <property type="entry name" value="Ada DNA repair protein, N-terminal domain (N-Ada 10)"/>
    <property type="match status" value="1"/>
</dbReference>
<dbReference type="PIRSF" id="PIRSF000408">
    <property type="entry name" value="Alkyltransferas_AdaA"/>
    <property type="match status" value="1"/>
</dbReference>
<keyword evidence="11" id="KW-0234">DNA repair</keyword>
<dbReference type="InterPro" id="IPR016220">
    <property type="entry name" value="Me-P-triester_DNA_alkyl-Trfase"/>
</dbReference>
<keyword evidence="3" id="KW-0808">Transferase</keyword>
<evidence type="ECO:0000256" key="1">
    <source>
        <dbReference type="ARBA" id="ARBA00001947"/>
    </source>
</evidence>
<evidence type="ECO:0000313" key="13">
    <source>
        <dbReference type="EMBL" id="AOT72519.1"/>
    </source>
</evidence>
<evidence type="ECO:0000256" key="4">
    <source>
        <dbReference type="ARBA" id="ARBA00022723"/>
    </source>
</evidence>
<dbReference type="GO" id="GO:0006281">
    <property type="term" value="P:DNA repair"/>
    <property type="evidence" value="ECO:0007669"/>
    <property type="project" value="UniProtKB-KW"/>
</dbReference>
<dbReference type="InterPro" id="IPR018060">
    <property type="entry name" value="HTH_AraC"/>
</dbReference>
<evidence type="ECO:0000256" key="6">
    <source>
        <dbReference type="ARBA" id="ARBA00022833"/>
    </source>
</evidence>
<evidence type="ECO:0000256" key="3">
    <source>
        <dbReference type="ARBA" id="ARBA00022679"/>
    </source>
</evidence>
<name>A0A1D8GNL7_9FIRM</name>
<keyword evidence="10" id="KW-0804">Transcription</keyword>
<dbReference type="InterPro" id="IPR018062">
    <property type="entry name" value="HTH_AraC-typ_CS"/>
</dbReference>
<evidence type="ECO:0000256" key="7">
    <source>
        <dbReference type="ARBA" id="ARBA00023015"/>
    </source>
</evidence>
<keyword evidence="8" id="KW-0238">DNA-binding</keyword>
<dbReference type="InterPro" id="IPR004026">
    <property type="entry name" value="Ada_DNA_repair_Zn-bd"/>
</dbReference>
<keyword evidence="7" id="KW-0805">Transcription regulation</keyword>
<dbReference type="GO" id="GO:0032259">
    <property type="term" value="P:methylation"/>
    <property type="evidence" value="ECO:0007669"/>
    <property type="project" value="UniProtKB-KW"/>
</dbReference>
<dbReference type="KEGG" id="gfe:Gferi_24980"/>
<sequence length="188" mass="21462">MKDSKEISENEKWQAVISCIDSYDGLFFYGVKTTGIFCRPSCRAKPPIRENTVFFDRPAAAIKAGFRPCKKCRPDQVVFQPDLDLVKKAKEFLDTNYNQSIDSKYIIKELGVSINHLARLFKQHTGFTITEYLAKVRVDKAIELLGLSDEKIIDIAYMTGFKSLSNFYKCFKALTRCTPNAYKKGRGD</sequence>
<evidence type="ECO:0000259" key="12">
    <source>
        <dbReference type="PROSITE" id="PS01124"/>
    </source>
</evidence>
<evidence type="ECO:0000256" key="10">
    <source>
        <dbReference type="ARBA" id="ARBA00023163"/>
    </source>
</evidence>
<evidence type="ECO:0000256" key="8">
    <source>
        <dbReference type="ARBA" id="ARBA00023125"/>
    </source>
</evidence>
<dbReference type="AlphaFoldDB" id="A0A1D8GNL7"/>
<keyword evidence="5" id="KW-0227">DNA damage</keyword>
<dbReference type="Gene3D" id="1.10.10.60">
    <property type="entry name" value="Homeodomain-like"/>
    <property type="match status" value="2"/>
</dbReference>
<dbReference type="GO" id="GO:0043565">
    <property type="term" value="F:sequence-specific DNA binding"/>
    <property type="evidence" value="ECO:0007669"/>
    <property type="project" value="InterPro"/>
</dbReference>
<dbReference type="Proteomes" id="UP000095743">
    <property type="component" value="Chromosome"/>
</dbReference>
<comment type="cofactor">
    <cofactor evidence="1">
        <name>Zn(2+)</name>
        <dbReference type="ChEBI" id="CHEBI:29105"/>
    </cofactor>
</comment>
<dbReference type="Gene3D" id="3.40.10.10">
    <property type="entry name" value="DNA Methylphosphotriester Repair Domain"/>
    <property type="match status" value="1"/>
</dbReference>
<evidence type="ECO:0000256" key="5">
    <source>
        <dbReference type="ARBA" id="ARBA00022763"/>
    </source>
</evidence>
<dbReference type="OrthoDB" id="9783680at2"/>
<accession>A0A1D8GNL7</accession>
<dbReference type="InterPro" id="IPR035451">
    <property type="entry name" value="Ada-like_dom_sf"/>
</dbReference>
<evidence type="ECO:0000313" key="14">
    <source>
        <dbReference type="Proteomes" id="UP000095743"/>
    </source>
</evidence>
<dbReference type="SUPFAM" id="SSF46689">
    <property type="entry name" value="Homeodomain-like"/>
    <property type="match status" value="2"/>
</dbReference>
<evidence type="ECO:0000256" key="11">
    <source>
        <dbReference type="ARBA" id="ARBA00023204"/>
    </source>
</evidence>
<keyword evidence="9" id="KW-0010">Activator</keyword>
<feature type="domain" description="HTH araC/xylS-type" evidence="12">
    <location>
        <begin position="87"/>
        <end position="185"/>
    </location>
</feature>
<dbReference type="PANTHER" id="PTHR43280:SF2">
    <property type="entry name" value="HTH-TYPE TRANSCRIPTIONAL REGULATOR EXSA"/>
    <property type="match status" value="1"/>
</dbReference>
<dbReference type="STRING" id="1424294.Gferi_24980"/>
<dbReference type="PROSITE" id="PS01124">
    <property type="entry name" value="HTH_ARAC_FAMILY_2"/>
    <property type="match status" value="1"/>
</dbReference>
<dbReference type="PANTHER" id="PTHR43280">
    <property type="entry name" value="ARAC-FAMILY TRANSCRIPTIONAL REGULATOR"/>
    <property type="match status" value="1"/>
</dbReference>
<protein>
    <submittedName>
        <fullName evidence="13">AraC family transcriptional regulator</fullName>
    </submittedName>
</protein>
<reference evidence="13 14" key="1">
    <citation type="submission" date="2016-09" db="EMBL/GenBank/DDBJ databases">
        <title>Genomic analysis reveals versatility of anaerobic energy metabolism of Geosporobacter ferrireducens IRF9 of phylum Firmicutes.</title>
        <authorList>
            <person name="Kim S.-J."/>
        </authorList>
    </citation>
    <scope>NUCLEOTIDE SEQUENCE [LARGE SCALE GENOMIC DNA]</scope>
    <source>
        <strain evidence="13 14">IRF9</strain>
    </source>
</reference>
<dbReference type="InterPro" id="IPR009057">
    <property type="entry name" value="Homeodomain-like_sf"/>
</dbReference>
<dbReference type="RefSeq" id="WP_069980828.1">
    <property type="nucleotide sequence ID" value="NZ_CP017269.1"/>
</dbReference>
<dbReference type="SMART" id="SM00342">
    <property type="entry name" value="HTH_ARAC"/>
    <property type="match status" value="1"/>
</dbReference>
<dbReference type="Pfam" id="PF12833">
    <property type="entry name" value="HTH_18"/>
    <property type="match status" value="1"/>
</dbReference>
<dbReference type="GO" id="GO:0008270">
    <property type="term" value="F:zinc ion binding"/>
    <property type="evidence" value="ECO:0007669"/>
    <property type="project" value="InterPro"/>
</dbReference>
<dbReference type="EMBL" id="CP017269">
    <property type="protein sequence ID" value="AOT72519.1"/>
    <property type="molecule type" value="Genomic_DNA"/>
</dbReference>
<proteinExistence type="predicted"/>
<dbReference type="GO" id="GO:0008168">
    <property type="term" value="F:methyltransferase activity"/>
    <property type="evidence" value="ECO:0007669"/>
    <property type="project" value="UniProtKB-KW"/>
</dbReference>
<evidence type="ECO:0000256" key="9">
    <source>
        <dbReference type="ARBA" id="ARBA00023159"/>
    </source>
</evidence>
<keyword evidence="6" id="KW-0862">Zinc</keyword>
<keyword evidence="4" id="KW-0479">Metal-binding</keyword>
<gene>
    <name evidence="13" type="ORF">Gferi_24980</name>
</gene>